<keyword evidence="4" id="KW-1185">Reference proteome</keyword>
<feature type="region of interest" description="Disordered" evidence="1">
    <location>
        <begin position="36"/>
        <end position="63"/>
    </location>
</feature>
<feature type="chain" id="PRO_5002509966" description="Lipoprotein" evidence="2">
    <location>
        <begin position="26"/>
        <end position="85"/>
    </location>
</feature>
<protein>
    <recommendedName>
        <fullName evidence="5">Lipoprotein</fullName>
    </recommendedName>
</protein>
<evidence type="ECO:0000313" key="4">
    <source>
        <dbReference type="Proteomes" id="UP000034883"/>
    </source>
</evidence>
<evidence type="ECO:0008006" key="5">
    <source>
        <dbReference type="Google" id="ProtNLM"/>
    </source>
</evidence>
<dbReference type="EMBL" id="CP011125">
    <property type="protein sequence ID" value="AKF04139.1"/>
    <property type="molecule type" value="Genomic_DNA"/>
</dbReference>
<accession>A0A0F6SDW2</accession>
<name>A0A0F6SDW2_9BACT</name>
<sequence length="85" mass="9203">MAMKIRTTTFSGALVALAIAACASACDNPYEREMGIGREADERERNVPRPEIGGRAAPTEDALIDQRTILENEPLEGSEPTQLSE</sequence>
<dbReference type="PROSITE" id="PS51257">
    <property type="entry name" value="PROKAR_LIPOPROTEIN"/>
    <property type="match status" value="1"/>
</dbReference>
<feature type="signal peptide" evidence="2">
    <location>
        <begin position="1"/>
        <end position="25"/>
    </location>
</feature>
<evidence type="ECO:0000256" key="2">
    <source>
        <dbReference type="SAM" id="SignalP"/>
    </source>
</evidence>
<evidence type="ECO:0000256" key="1">
    <source>
        <dbReference type="SAM" id="MobiDB-lite"/>
    </source>
</evidence>
<evidence type="ECO:0000313" key="3">
    <source>
        <dbReference type="EMBL" id="AKF04139.1"/>
    </source>
</evidence>
<reference evidence="3 4" key="1">
    <citation type="submission" date="2015-03" db="EMBL/GenBank/DDBJ databases">
        <title>Genome assembly of Sandaracinus amylolyticus DSM 53668.</title>
        <authorList>
            <person name="Sharma G."/>
            <person name="Subramanian S."/>
        </authorList>
    </citation>
    <scope>NUCLEOTIDE SEQUENCE [LARGE SCALE GENOMIC DNA]</scope>
    <source>
        <strain evidence="3 4">DSM 53668</strain>
    </source>
</reference>
<dbReference type="KEGG" id="samy:DB32_001288"/>
<feature type="compositionally biased region" description="Basic and acidic residues" evidence="1">
    <location>
        <begin position="36"/>
        <end position="48"/>
    </location>
</feature>
<dbReference type="Proteomes" id="UP000034883">
    <property type="component" value="Chromosome"/>
</dbReference>
<organism evidence="3 4">
    <name type="scientific">Sandaracinus amylolyticus</name>
    <dbReference type="NCBI Taxonomy" id="927083"/>
    <lineage>
        <taxon>Bacteria</taxon>
        <taxon>Pseudomonadati</taxon>
        <taxon>Myxococcota</taxon>
        <taxon>Polyangia</taxon>
        <taxon>Polyangiales</taxon>
        <taxon>Sandaracinaceae</taxon>
        <taxon>Sandaracinus</taxon>
    </lineage>
</organism>
<keyword evidence="2" id="KW-0732">Signal</keyword>
<dbReference type="AlphaFoldDB" id="A0A0F6SDW2"/>
<dbReference type="STRING" id="927083.DB32_001288"/>
<gene>
    <name evidence="3" type="ORF">DB32_001288</name>
</gene>
<proteinExistence type="predicted"/>